<evidence type="ECO:0000313" key="1">
    <source>
        <dbReference type="EMBL" id="JAV77610.1"/>
    </source>
</evidence>
<reference evidence="1" key="1">
    <citation type="journal article" date="2016" name="Sci. Rep.">
        <title>Molecular characterization of firefly nuptial gifts: a multi-omics approach sheds light on postcopulatory sexual selection.</title>
        <authorList>
            <person name="Al-Wathiqui N."/>
            <person name="Fallon T.R."/>
            <person name="South A."/>
            <person name="Weng J.K."/>
            <person name="Lewis S.M."/>
        </authorList>
    </citation>
    <scope>NUCLEOTIDE SEQUENCE</scope>
</reference>
<proteinExistence type="predicted"/>
<protein>
    <submittedName>
        <fullName evidence="1">Uncharacterized protein</fullName>
    </submittedName>
</protein>
<dbReference type="EMBL" id="GEZM01045938">
    <property type="protein sequence ID" value="JAV77610.1"/>
    <property type="molecule type" value="Transcribed_RNA"/>
</dbReference>
<accession>A0A1Y1LYY2</accession>
<sequence length="126" mass="13808">MLGKDWANIVLTPDCNTSFVGPGTSDIPRCVASSTEKNKRKPNFLAKLDASAVALDLKIKTAKPVTGKRISTTLQRNGAGTEFFNNFANDRIKKHVVLLISDAVVEWHIYSVMSSWIMLVFGAVVI</sequence>
<organism evidence="1">
    <name type="scientific">Photinus pyralis</name>
    <name type="common">Common eastern firefly</name>
    <name type="synonym">Lampyris pyralis</name>
    <dbReference type="NCBI Taxonomy" id="7054"/>
    <lineage>
        <taxon>Eukaryota</taxon>
        <taxon>Metazoa</taxon>
        <taxon>Ecdysozoa</taxon>
        <taxon>Arthropoda</taxon>
        <taxon>Hexapoda</taxon>
        <taxon>Insecta</taxon>
        <taxon>Pterygota</taxon>
        <taxon>Neoptera</taxon>
        <taxon>Endopterygota</taxon>
        <taxon>Coleoptera</taxon>
        <taxon>Polyphaga</taxon>
        <taxon>Elateriformia</taxon>
        <taxon>Elateroidea</taxon>
        <taxon>Lampyridae</taxon>
        <taxon>Lampyrinae</taxon>
        <taxon>Photinus</taxon>
    </lineage>
</organism>
<dbReference type="AlphaFoldDB" id="A0A1Y1LYY2"/>
<name>A0A1Y1LYY2_PHOPY</name>